<dbReference type="Pfam" id="PF00361">
    <property type="entry name" value="Proton_antipo_M"/>
    <property type="match status" value="1"/>
</dbReference>
<keyword evidence="13 17" id="KW-0830">Ubiquinone</keyword>
<dbReference type="AlphaFoldDB" id="A0A343A5C6"/>
<feature type="transmembrane region" description="Helical" evidence="17">
    <location>
        <begin position="109"/>
        <end position="131"/>
    </location>
</feature>
<comment type="function">
    <text evidence="1">Core subunit of the mitochondrial membrane respiratory chain NADH dehydrogenase (Complex I) that is believed to belong to the minimal assembly required for catalysis. Complex I functions in the transfer of electrons from NADH to the respiratory chain. The immediate electron acceptor for the enzyme is believed to be ubiquinone.</text>
</comment>
<organism evidence="20">
    <name type="scientific">Hylastes opacus</name>
    <dbReference type="NCBI Taxonomy" id="1002010"/>
    <lineage>
        <taxon>Eukaryota</taxon>
        <taxon>Metazoa</taxon>
        <taxon>Ecdysozoa</taxon>
        <taxon>Arthropoda</taxon>
        <taxon>Hexapoda</taxon>
        <taxon>Insecta</taxon>
        <taxon>Pterygota</taxon>
        <taxon>Neoptera</taxon>
        <taxon>Endopterygota</taxon>
        <taxon>Coleoptera</taxon>
        <taxon>Polyphaga</taxon>
        <taxon>Cucujiformia</taxon>
        <taxon>Curculionidae</taxon>
        <taxon>Scolytinae</taxon>
        <taxon>Hylastes</taxon>
    </lineage>
</organism>
<protein>
    <recommendedName>
        <fullName evidence="5 17">NADH-ubiquinone oxidoreductase chain 4</fullName>
        <ecNumber evidence="4 17">7.1.1.2</ecNumber>
    </recommendedName>
</protein>
<keyword evidence="9" id="KW-1278">Translocase</keyword>
<geneLocation type="mitochondrion" evidence="20"/>
<dbReference type="Pfam" id="PF01059">
    <property type="entry name" value="Oxidored_q5_N"/>
    <property type="match status" value="1"/>
</dbReference>
<gene>
    <name evidence="20" type="primary">nad4</name>
</gene>
<feature type="domain" description="NADH:quinone oxidoreductase/Mrp antiporter transmembrane" evidence="18">
    <location>
        <begin position="105"/>
        <end position="386"/>
    </location>
</feature>
<keyword evidence="12 17" id="KW-0520">NAD</keyword>
<comment type="similarity">
    <text evidence="3 17">Belongs to the complex I subunit 4 family.</text>
</comment>
<comment type="catalytic activity">
    <reaction evidence="16 17">
        <text>a ubiquinone + NADH + 5 H(+)(in) = a ubiquinol + NAD(+) + 4 H(+)(out)</text>
        <dbReference type="Rhea" id="RHEA:29091"/>
        <dbReference type="Rhea" id="RHEA-COMP:9565"/>
        <dbReference type="Rhea" id="RHEA-COMP:9566"/>
        <dbReference type="ChEBI" id="CHEBI:15378"/>
        <dbReference type="ChEBI" id="CHEBI:16389"/>
        <dbReference type="ChEBI" id="CHEBI:17976"/>
        <dbReference type="ChEBI" id="CHEBI:57540"/>
        <dbReference type="ChEBI" id="CHEBI:57945"/>
        <dbReference type="EC" id="7.1.1.2"/>
    </reaction>
</comment>
<evidence type="ECO:0000259" key="18">
    <source>
        <dbReference type="Pfam" id="PF00361"/>
    </source>
</evidence>
<keyword evidence="10 17" id="KW-0249">Electron transport</keyword>
<keyword evidence="6 17" id="KW-0813">Transport</keyword>
<dbReference type="InterPro" id="IPR003918">
    <property type="entry name" value="NADH_UbQ_OxRdtase"/>
</dbReference>
<evidence type="ECO:0000256" key="17">
    <source>
        <dbReference type="RuleBase" id="RU003297"/>
    </source>
</evidence>
<comment type="subcellular location">
    <subcellularLocation>
        <location evidence="2 17">Mitochondrion membrane</location>
        <topology evidence="2 17">Multi-pass membrane protein</topology>
    </subcellularLocation>
</comment>
<evidence type="ECO:0000313" key="20">
    <source>
        <dbReference type="EMBL" id="AOY39754.1"/>
    </source>
</evidence>
<evidence type="ECO:0000256" key="15">
    <source>
        <dbReference type="ARBA" id="ARBA00023136"/>
    </source>
</evidence>
<dbReference type="PRINTS" id="PR01437">
    <property type="entry name" value="NUOXDRDTASE4"/>
</dbReference>
<keyword evidence="8 17" id="KW-0812">Transmembrane</keyword>
<feature type="transmembrane region" description="Helical" evidence="17">
    <location>
        <begin position="270"/>
        <end position="292"/>
    </location>
</feature>
<feature type="transmembrane region" description="Helical" evidence="17">
    <location>
        <begin position="138"/>
        <end position="160"/>
    </location>
</feature>
<dbReference type="PANTHER" id="PTHR43507:SF20">
    <property type="entry name" value="NADH-UBIQUINONE OXIDOREDUCTASE CHAIN 4"/>
    <property type="match status" value="1"/>
</dbReference>
<dbReference type="InterPro" id="IPR001750">
    <property type="entry name" value="ND/Mrp_TM"/>
</dbReference>
<evidence type="ECO:0000256" key="6">
    <source>
        <dbReference type="ARBA" id="ARBA00022448"/>
    </source>
</evidence>
<feature type="transmembrane region" description="Helical" evidence="17">
    <location>
        <begin position="55"/>
        <end position="74"/>
    </location>
</feature>
<keyword evidence="14 17" id="KW-0496">Mitochondrion</keyword>
<feature type="transmembrane region" description="Helical" evidence="17">
    <location>
        <begin position="213"/>
        <end position="232"/>
    </location>
</feature>
<sequence>MMMLILMFLFLIPFVYMMNFWFIAFIFLLGMILFMFKFSFSMEVLYISYFLGVDLLSYLLILLSIWICFLMILASQVLYNLKFFNNLFILMVLLLMISLVITFSSLNMFIFYLFFEISLIPIFILVLGWGYQPERIVAGVYLLFYTLLVSLPVMIVLFYLNMKFYSLEFYFFNKSDGLMLYIMMNMIFFVKIPMYFTHLWLPKAHVEAPISGSMVLAGVMLKLGGYGLFRVMKLFTKLGSHINILFIIISLMGGLYISIMCLRQSDMKMLIAYSSISHMGLVLSGILTMNLWGYWGSLVLMLAHGLSSSGLFCLANLFYERTFSRSFYLNKGIINILPSVSLWMFLLCISNMAAPPSLNLLGEILLISALVLYSKYFMIILFILIIFSAAYSLFLYSFTQHGKLYSGLFSFNVLSVREFLLLMLHWLPLNLMFLKSDSLLLWI</sequence>
<evidence type="ECO:0000256" key="2">
    <source>
        <dbReference type="ARBA" id="ARBA00004225"/>
    </source>
</evidence>
<evidence type="ECO:0000256" key="7">
    <source>
        <dbReference type="ARBA" id="ARBA00022660"/>
    </source>
</evidence>
<feature type="transmembrane region" description="Helical" evidence="17">
    <location>
        <begin position="180"/>
        <end position="201"/>
    </location>
</feature>
<proteinExistence type="inferred from homology"/>
<evidence type="ECO:0000256" key="5">
    <source>
        <dbReference type="ARBA" id="ARBA00021006"/>
    </source>
</evidence>
<evidence type="ECO:0000256" key="4">
    <source>
        <dbReference type="ARBA" id="ARBA00012944"/>
    </source>
</evidence>
<dbReference type="GO" id="GO:0042773">
    <property type="term" value="P:ATP synthesis coupled electron transport"/>
    <property type="evidence" value="ECO:0007669"/>
    <property type="project" value="InterPro"/>
</dbReference>
<evidence type="ECO:0000256" key="16">
    <source>
        <dbReference type="ARBA" id="ARBA00049551"/>
    </source>
</evidence>
<evidence type="ECO:0000256" key="14">
    <source>
        <dbReference type="ARBA" id="ARBA00023128"/>
    </source>
</evidence>
<keyword evidence="7 17" id="KW-0679">Respiratory chain</keyword>
<evidence type="ECO:0000256" key="13">
    <source>
        <dbReference type="ARBA" id="ARBA00023075"/>
    </source>
</evidence>
<reference evidence="20" key="1">
    <citation type="submission" date="2016-04" db="EMBL/GenBank/DDBJ databases">
        <title>Mitochondria of Scolytid beetles.</title>
        <authorList>
            <person name="Miller K."/>
            <person name="Linard B."/>
            <person name="Vogler A.P."/>
        </authorList>
    </citation>
    <scope>NUCLEOTIDE SEQUENCE</scope>
</reference>
<feature type="transmembrane region" description="Helical" evidence="17">
    <location>
        <begin position="298"/>
        <end position="320"/>
    </location>
</feature>
<evidence type="ECO:0000256" key="12">
    <source>
        <dbReference type="ARBA" id="ARBA00023027"/>
    </source>
</evidence>
<evidence type="ECO:0000256" key="10">
    <source>
        <dbReference type="ARBA" id="ARBA00022982"/>
    </source>
</evidence>
<dbReference type="GO" id="GO:0003954">
    <property type="term" value="F:NADH dehydrogenase activity"/>
    <property type="evidence" value="ECO:0007669"/>
    <property type="project" value="TreeGrafter"/>
</dbReference>
<feature type="transmembrane region" description="Helical" evidence="17">
    <location>
        <begin position="83"/>
        <end position="103"/>
    </location>
</feature>
<dbReference type="EMBL" id="KX035200">
    <property type="protein sequence ID" value="AOY39754.1"/>
    <property type="molecule type" value="Genomic_DNA"/>
</dbReference>
<dbReference type="GO" id="GO:0015990">
    <property type="term" value="P:electron transport coupled proton transport"/>
    <property type="evidence" value="ECO:0007669"/>
    <property type="project" value="TreeGrafter"/>
</dbReference>
<comment type="function">
    <text evidence="17">Core subunit of the mitochondrial membrane respiratory chain NADH dehydrogenase (Complex I) which catalyzes electron transfer from NADH through the respiratory chain, using ubiquinone as an electron acceptor. Essential for the catalytic activity and assembly of complex I.</text>
</comment>
<dbReference type="PANTHER" id="PTHR43507">
    <property type="entry name" value="NADH-UBIQUINONE OXIDOREDUCTASE CHAIN 4"/>
    <property type="match status" value="1"/>
</dbReference>
<name>A0A343A5C6_9CUCU</name>
<dbReference type="InterPro" id="IPR000260">
    <property type="entry name" value="NADH4_N"/>
</dbReference>
<evidence type="ECO:0000256" key="8">
    <source>
        <dbReference type="ARBA" id="ARBA00022692"/>
    </source>
</evidence>
<dbReference type="GO" id="GO:0048039">
    <property type="term" value="F:ubiquinone binding"/>
    <property type="evidence" value="ECO:0007669"/>
    <property type="project" value="TreeGrafter"/>
</dbReference>
<evidence type="ECO:0000256" key="1">
    <source>
        <dbReference type="ARBA" id="ARBA00003257"/>
    </source>
</evidence>
<keyword evidence="15 17" id="KW-0472">Membrane</keyword>
<evidence type="ECO:0000256" key="11">
    <source>
        <dbReference type="ARBA" id="ARBA00022989"/>
    </source>
</evidence>
<dbReference type="EC" id="7.1.1.2" evidence="4 17"/>
<accession>A0A343A5C6</accession>
<dbReference type="GO" id="GO:0031966">
    <property type="term" value="C:mitochondrial membrane"/>
    <property type="evidence" value="ECO:0007669"/>
    <property type="project" value="UniProtKB-SubCell"/>
</dbReference>
<evidence type="ECO:0000259" key="19">
    <source>
        <dbReference type="Pfam" id="PF01059"/>
    </source>
</evidence>
<feature type="transmembrane region" description="Helical" evidence="17">
    <location>
        <begin position="408"/>
        <end position="427"/>
    </location>
</feature>
<feature type="transmembrane region" description="Helical" evidence="17">
    <location>
        <begin position="238"/>
        <end position="258"/>
    </location>
</feature>
<feature type="transmembrane region" description="Helical" evidence="17">
    <location>
        <begin position="332"/>
        <end position="353"/>
    </location>
</feature>
<evidence type="ECO:0000256" key="3">
    <source>
        <dbReference type="ARBA" id="ARBA00009025"/>
    </source>
</evidence>
<feature type="transmembrane region" description="Helical" evidence="17">
    <location>
        <begin position="7"/>
        <end position="35"/>
    </location>
</feature>
<evidence type="ECO:0000256" key="9">
    <source>
        <dbReference type="ARBA" id="ARBA00022967"/>
    </source>
</evidence>
<dbReference type="GO" id="GO:0008137">
    <property type="term" value="F:NADH dehydrogenase (ubiquinone) activity"/>
    <property type="evidence" value="ECO:0007669"/>
    <property type="project" value="UniProtKB-UniRule"/>
</dbReference>
<keyword evidence="11 17" id="KW-1133">Transmembrane helix</keyword>
<feature type="domain" description="NADH:ubiquinone oxidoreductase chain 4 N-terminal" evidence="19">
    <location>
        <begin position="1"/>
        <end position="102"/>
    </location>
</feature>
<feature type="transmembrane region" description="Helical" evidence="17">
    <location>
        <begin position="373"/>
        <end position="396"/>
    </location>
</feature>